<evidence type="ECO:0000313" key="1">
    <source>
        <dbReference type="EMBL" id="EEP78382.1"/>
    </source>
</evidence>
<dbReference type="GO" id="GO:0005506">
    <property type="term" value="F:iron ion binding"/>
    <property type="evidence" value="ECO:0007669"/>
    <property type="project" value="InterPro"/>
</dbReference>
<evidence type="ECO:0000313" key="2">
    <source>
        <dbReference type="Proteomes" id="UP000002058"/>
    </source>
</evidence>
<dbReference type="Proteomes" id="UP000002058">
    <property type="component" value="Unassembled WGS sequence"/>
</dbReference>
<keyword evidence="2" id="KW-1185">Reference proteome</keyword>
<protein>
    <recommendedName>
        <fullName evidence="3">Cytochrome P450</fullName>
    </recommendedName>
</protein>
<dbReference type="EMBL" id="CH476616">
    <property type="protein sequence ID" value="EEP78382.1"/>
    <property type="molecule type" value="Genomic_DNA"/>
</dbReference>
<dbReference type="Pfam" id="PF00067">
    <property type="entry name" value="p450"/>
    <property type="match status" value="1"/>
</dbReference>
<dbReference type="VEuPathDB" id="FungiDB:UREG_03228"/>
<dbReference type="SUPFAM" id="SSF48264">
    <property type="entry name" value="Cytochrome P450"/>
    <property type="match status" value="1"/>
</dbReference>
<dbReference type="OMA" id="FWNLVHI"/>
<accession>C4JPZ5</accession>
<dbReference type="OrthoDB" id="3366823at2759"/>
<evidence type="ECO:0008006" key="3">
    <source>
        <dbReference type="Google" id="ProtNLM"/>
    </source>
</evidence>
<organism evidence="1 2">
    <name type="scientific">Uncinocarpus reesii (strain UAMH 1704)</name>
    <dbReference type="NCBI Taxonomy" id="336963"/>
    <lineage>
        <taxon>Eukaryota</taxon>
        <taxon>Fungi</taxon>
        <taxon>Dikarya</taxon>
        <taxon>Ascomycota</taxon>
        <taxon>Pezizomycotina</taxon>
        <taxon>Eurotiomycetes</taxon>
        <taxon>Eurotiomycetidae</taxon>
        <taxon>Onygenales</taxon>
        <taxon>Onygenaceae</taxon>
        <taxon>Uncinocarpus</taxon>
    </lineage>
</organism>
<dbReference type="eggNOG" id="KOG0684">
    <property type="taxonomic scope" value="Eukaryota"/>
</dbReference>
<gene>
    <name evidence="1" type="ORF">UREG_03228</name>
</gene>
<name>C4JPZ5_UNCRE</name>
<dbReference type="HOGENOM" id="CLU_018012_0_1_1"/>
<proteinExistence type="predicted"/>
<dbReference type="PANTHER" id="PTHR24306:SF7">
    <property type="entry name" value="AHBB"/>
    <property type="match status" value="1"/>
</dbReference>
<dbReference type="KEGG" id="ure:UREG_03228"/>
<dbReference type="STRING" id="336963.C4JPZ5"/>
<dbReference type="PANTHER" id="PTHR24306">
    <property type="match status" value="1"/>
</dbReference>
<dbReference type="RefSeq" id="XP_002543711.1">
    <property type="nucleotide sequence ID" value="XM_002543665.1"/>
</dbReference>
<dbReference type="GO" id="GO:0016705">
    <property type="term" value="F:oxidoreductase activity, acting on paired donors, with incorporation or reduction of molecular oxygen"/>
    <property type="evidence" value="ECO:0007669"/>
    <property type="project" value="InterPro"/>
</dbReference>
<sequence>MENAFGARRSTRAFNRASFHADSGPIQFLSKDPWLTDVSSSLVREVQKAMPNLLSFSPSVVDQSTWERLSDVYYKQEDGGPVCEVGLFSLVRNFVGMISTTVIMGTAFTETFPYALNELWAFDSRFNAVLLGIPRWVPFPGLVTAYAARRRLLLALKSFHNGLAASETGVDAGFDWRDMDDVSEVIKARSRALTDAGYTAEQAACEHLAFFWAMNMTTNTMIFWNLVHILLDKQLKQEIMEEIKPHSKVTRSDWGESGFSIPEPPRLHIDAAALVSACPLLKATYYESIRVYATPLSYRQLINDITLSEPTATTTVATSRPNTYKCDAGSYVAVPHFMHNMDPKSFPDPEDFRPWRFLPEKSEETSDVSDEDLSLEDEKLIADDESISQKMRDVWPREGSTILSYSPEFAERQALIFTAAFLTMWDIEQADGKAWKVPRPTDGSATCVPRKDIKVRMKLRV</sequence>
<reference evidence="2" key="1">
    <citation type="journal article" date="2009" name="Genome Res.">
        <title>Comparative genomic analyses of the human fungal pathogens Coccidioides and their relatives.</title>
        <authorList>
            <person name="Sharpton T.J."/>
            <person name="Stajich J.E."/>
            <person name="Rounsley S.D."/>
            <person name="Gardner M.J."/>
            <person name="Wortman J.R."/>
            <person name="Jordar V.S."/>
            <person name="Maiti R."/>
            <person name="Kodira C.D."/>
            <person name="Neafsey D.E."/>
            <person name="Zeng Q."/>
            <person name="Hung C.-Y."/>
            <person name="McMahan C."/>
            <person name="Muszewska A."/>
            <person name="Grynberg M."/>
            <person name="Mandel M.A."/>
            <person name="Kellner E.M."/>
            <person name="Barker B.M."/>
            <person name="Galgiani J.N."/>
            <person name="Orbach M.J."/>
            <person name="Kirkland T.N."/>
            <person name="Cole G.T."/>
            <person name="Henn M.R."/>
            <person name="Birren B.W."/>
            <person name="Taylor J.W."/>
        </authorList>
    </citation>
    <scope>NUCLEOTIDE SEQUENCE [LARGE SCALE GENOMIC DNA]</scope>
    <source>
        <strain evidence="2">UAMH 1704</strain>
    </source>
</reference>
<dbReference type="Gene3D" id="1.10.630.10">
    <property type="entry name" value="Cytochrome P450"/>
    <property type="match status" value="1"/>
</dbReference>
<dbReference type="InParanoid" id="C4JPZ5"/>
<dbReference type="GO" id="GO:0020037">
    <property type="term" value="F:heme binding"/>
    <property type="evidence" value="ECO:0007669"/>
    <property type="project" value="InterPro"/>
</dbReference>
<dbReference type="InterPro" id="IPR036396">
    <property type="entry name" value="Cyt_P450_sf"/>
</dbReference>
<dbReference type="GeneID" id="8439659"/>
<dbReference type="GO" id="GO:0004497">
    <property type="term" value="F:monooxygenase activity"/>
    <property type="evidence" value="ECO:0007669"/>
    <property type="project" value="InterPro"/>
</dbReference>
<dbReference type="AlphaFoldDB" id="C4JPZ5"/>
<dbReference type="InterPro" id="IPR001128">
    <property type="entry name" value="Cyt_P450"/>
</dbReference>